<keyword evidence="1" id="KW-0812">Transmembrane</keyword>
<comment type="caution">
    <text evidence="2">The sequence shown here is derived from an EMBL/GenBank/DDBJ whole genome shotgun (WGS) entry which is preliminary data.</text>
</comment>
<evidence type="ECO:0000313" key="2">
    <source>
        <dbReference type="EMBL" id="KAL2607640.1"/>
    </source>
</evidence>
<dbReference type="AlphaFoldDB" id="A0ABD1XFB6"/>
<proteinExistence type="predicted"/>
<gene>
    <name evidence="2" type="ORF">R1flu_026213</name>
</gene>
<reference evidence="2 3" key="1">
    <citation type="submission" date="2024-09" db="EMBL/GenBank/DDBJ databases">
        <title>Chromosome-scale assembly of Riccia fluitans.</title>
        <authorList>
            <person name="Paukszto L."/>
            <person name="Sawicki J."/>
            <person name="Karawczyk K."/>
            <person name="Piernik-Szablinska J."/>
            <person name="Szczecinska M."/>
            <person name="Mazdziarz M."/>
        </authorList>
    </citation>
    <scope>NUCLEOTIDE SEQUENCE [LARGE SCALE GENOMIC DNA]</scope>
    <source>
        <strain evidence="2">Rf_01</strain>
        <tissue evidence="2">Aerial parts of the thallus</tissue>
    </source>
</reference>
<protein>
    <submittedName>
        <fullName evidence="2">Uncharacterized protein</fullName>
    </submittedName>
</protein>
<keyword evidence="1" id="KW-0472">Membrane</keyword>
<name>A0ABD1XFB6_9MARC</name>
<organism evidence="2 3">
    <name type="scientific">Riccia fluitans</name>
    <dbReference type="NCBI Taxonomy" id="41844"/>
    <lineage>
        <taxon>Eukaryota</taxon>
        <taxon>Viridiplantae</taxon>
        <taxon>Streptophyta</taxon>
        <taxon>Embryophyta</taxon>
        <taxon>Marchantiophyta</taxon>
        <taxon>Marchantiopsida</taxon>
        <taxon>Marchantiidae</taxon>
        <taxon>Marchantiales</taxon>
        <taxon>Ricciaceae</taxon>
        <taxon>Riccia</taxon>
    </lineage>
</organism>
<feature type="transmembrane region" description="Helical" evidence="1">
    <location>
        <begin position="28"/>
        <end position="47"/>
    </location>
</feature>
<dbReference type="EMBL" id="JBHFFA010000008">
    <property type="protein sequence ID" value="KAL2607640.1"/>
    <property type="molecule type" value="Genomic_DNA"/>
</dbReference>
<keyword evidence="3" id="KW-1185">Reference proteome</keyword>
<keyword evidence="1" id="KW-1133">Transmembrane helix</keyword>
<evidence type="ECO:0000313" key="3">
    <source>
        <dbReference type="Proteomes" id="UP001605036"/>
    </source>
</evidence>
<accession>A0ABD1XFB6</accession>
<evidence type="ECO:0000256" key="1">
    <source>
        <dbReference type="SAM" id="Phobius"/>
    </source>
</evidence>
<sequence>MLFSCCIGEDNVYSECRENSCRGCTEEVFIISLTVIVLIMVGLLVALRRKLKEAKDFFFIQALVEEDVGPPWYKYEDLEQKAFPKKMRWEEVDRVLFIRRIFQTELLLQ</sequence>
<dbReference type="Proteomes" id="UP001605036">
    <property type="component" value="Unassembled WGS sequence"/>
</dbReference>